<dbReference type="InterPro" id="IPR011009">
    <property type="entry name" value="Kinase-like_dom_sf"/>
</dbReference>
<evidence type="ECO:0000313" key="3">
    <source>
        <dbReference type="Proteomes" id="UP000673691"/>
    </source>
</evidence>
<dbReference type="OrthoDB" id="9332038at2759"/>
<sequence length="309" mass="33310">MTLTLKDVPRFSDSAGVARPVMNSKGRRRRPFARPLQTILKCADEVFIDFIARCLSWDPERRIKPREALKHPWTREVRAASVTPSSFPTSKFIFLTSGLAYVQPSAERAASARQPSTPASAPARRNTVPTTGGGAASAPTVAPLPMTQGGPQTRRRDRKSAHYPPHNSFSHHLHYSHQQQHQPRGYHRSNEPPDVNYATASTAHLAHPGGTPQKQQQQQRQRQPAPAPAKTSAFASNVLPPIFRSKQHASSPANSGNRAGSSGSGGLRHLTGLLPSTSSLTGAVGRKSGSAKDGSGGSGESLTSFFRRK</sequence>
<dbReference type="EMBL" id="JAEFCI010008548">
    <property type="protein sequence ID" value="KAG5458389.1"/>
    <property type="molecule type" value="Genomic_DNA"/>
</dbReference>
<feature type="compositionally biased region" description="Low complexity" evidence="1">
    <location>
        <begin position="249"/>
        <end position="261"/>
    </location>
</feature>
<keyword evidence="3" id="KW-1185">Reference proteome</keyword>
<evidence type="ECO:0000313" key="2">
    <source>
        <dbReference type="EMBL" id="KAG5458389.1"/>
    </source>
</evidence>
<reference evidence="2 3" key="1">
    <citation type="journal article" name="Sci. Rep.">
        <title>Genome-scale phylogenetic analyses confirm Olpidium as the closest living zoosporic fungus to the non-flagellated, terrestrial fungi.</title>
        <authorList>
            <person name="Chang Y."/>
            <person name="Rochon D."/>
            <person name="Sekimoto S."/>
            <person name="Wang Y."/>
            <person name="Chovatia M."/>
            <person name="Sandor L."/>
            <person name="Salamov A."/>
            <person name="Grigoriev I.V."/>
            <person name="Stajich J.E."/>
            <person name="Spatafora J.W."/>
        </authorList>
    </citation>
    <scope>NUCLEOTIDE SEQUENCE [LARGE SCALE GENOMIC DNA]</scope>
    <source>
        <strain evidence="2">S191</strain>
    </source>
</reference>
<feature type="compositionally biased region" description="Low complexity" evidence="1">
    <location>
        <begin position="212"/>
        <end position="230"/>
    </location>
</feature>
<name>A0A8H7ZSD9_9FUNG</name>
<gene>
    <name evidence="2" type="ORF">BJ554DRAFT_1388</name>
</gene>
<protein>
    <submittedName>
        <fullName evidence="2">Uncharacterized protein</fullName>
    </submittedName>
</protein>
<comment type="caution">
    <text evidence="2">The sequence shown here is derived from an EMBL/GenBank/DDBJ whole genome shotgun (WGS) entry which is preliminary data.</text>
</comment>
<organism evidence="2 3">
    <name type="scientific">Olpidium bornovanus</name>
    <dbReference type="NCBI Taxonomy" id="278681"/>
    <lineage>
        <taxon>Eukaryota</taxon>
        <taxon>Fungi</taxon>
        <taxon>Fungi incertae sedis</taxon>
        <taxon>Olpidiomycota</taxon>
        <taxon>Olpidiomycotina</taxon>
        <taxon>Olpidiomycetes</taxon>
        <taxon>Olpidiales</taxon>
        <taxon>Olpidiaceae</taxon>
        <taxon>Olpidium</taxon>
    </lineage>
</organism>
<dbReference type="SUPFAM" id="SSF56112">
    <property type="entry name" value="Protein kinase-like (PK-like)"/>
    <property type="match status" value="1"/>
</dbReference>
<feature type="region of interest" description="Disordered" evidence="1">
    <location>
        <begin position="106"/>
        <end position="232"/>
    </location>
</feature>
<feature type="region of interest" description="Disordered" evidence="1">
    <location>
        <begin position="246"/>
        <end position="309"/>
    </location>
</feature>
<evidence type="ECO:0000256" key="1">
    <source>
        <dbReference type="SAM" id="MobiDB-lite"/>
    </source>
</evidence>
<dbReference type="Gene3D" id="1.10.510.10">
    <property type="entry name" value="Transferase(Phosphotransferase) domain 1"/>
    <property type="match status" value="1"/>
</dbReference>
<feature type="compositionally biased region" description="Low complexity" evidence="1">
    <location>
        <begin position="270"/>
        <end position="282"/>
    </location>
</feature>
<proteinExistence type="predicted"/>
<dbReference type="Proteomes" id="UP000673691">
    <property type="component" value="Unassembled WGS sequence"/>
</dbReference>
<accession>A0A8H7ZSD9</accession>
<dbReference type="AlphaFoldDB" id="A0A8H7ZSD9"/>